<dbReference type="EMBL" id="FPHB01000020">
    <property type="protein sequence ID" value="SFV52003.1"/>
    <property type="molecule type" value="Genomic_DNA"/>
</dbReference>
<evidence type="ECO:0000313" key="3">
    <source>
        <dbReference type="EMBL" id="SFV52003.1"/>
    </source>
</evidence>
<sequence>MKKITLSLLSAALLTTSAFAETNSYISIDGGSIDLGKSSTTVYGFSYGLDYISKKGVYAGMDIEYLIPQDATLDSSAFFTAGIELGYEFINSLDLYGHIDYTIYDIFDGITYGTGAKYHFNKYIALKAQYTTGTLSGISDMADLDYTAIYGGLEFNFYTK</sequence>
<reference evidence="3" key="1">
    <citation type="submission" date="2016-10" db="EMBL/GenBank/DDBJ databases">
        <authorList>
            <person name="de Groot N.N."/>
        </authorList>
    </citation>
    <scope>NUCLEOTIDE SEQUENCE</scope>
</reference>
<dbReference type="Pfam" id="PF13505">
    <property type="entry name" value="OMP_b-brl"/>
    <property type="match status" value="1"/>
</dbReference>
<proteinExistence type="predicted"/>
<organism evidence="3">
    <name type="scientific">hydrothermal vent metagenome</name>
    <dbReference type="NCBI Taxonomy" id="652676"/>
    <lineage>
        <taxon>unclassified sequences</taxon>
        <taxon>metagenomes</taxon>
        <taxon>ecological metagenomes</taxon>
    </lineage>
</organism>
<accession>A0A1W1BES3</accession>
<gene>
    <name evidence="3" type="ORF">MNB_SM-7-1195</name>
</gene>
<dbReference type="AlphaFoldDB" id="A0A1W1BES3"/>
<evidence type="ECO:0000256" key="1">
    <source>
        <dbReference type="ARBA" id="ARBA00022729"/>
    </source>
</evidence>
<dbReference type="SUPFAM" id="SSF56925">
    <property type="entry name" value="OMPA-like"/>
    <property type="match status" value="1"/>
</dbReference>
<dbReference type="InterPro" id="IPR027385">
    <property type="entry name" value="Beta-barrel_OMP"/>
</dbReference>
<protein>
    <recommendedName>
        <fullName evidence="2">Outer membrane protein beta-barrel domain-containing protein</fullName>
    </recommendedName>
</protein>
<name>A0A1W1BES3_9ZZZZ</name>
<dbReference type="InterPro" id="IPR011250">
    <property type="entry name" value="OMP/PagP_B-barrel"/>
</dbReference>
<feature type="domain" description="Outer membrane protein beta-barrel" evidence="2">
    <location>
        <begin position="7"/>
        <end position="157"/>
    </location>
</feature>
<evidence type="ECO:0000259" key="2">
    <source>
        <dbReference type="Pfam" id="PF13505"/>
    </source>
</evidence>
<keyword evidence="1" id="KW-0732">Signal</keyword>